<proteinExistence type="predicted"/>
<evidence type="ECO:0000313" key="2">
    <source>
        <dbReference type="EMBL" id="KYD22024.1"/>
    </source>
</evidence>
<reference evidence="2 3" key="1">
    <citation type="submission" date="2016-01" db="EMBL/GenBank/DDBJ databases">
        <title>Draft Genome Sequences of Seven Thermophilic Sporeformers Isolated from Foods.</title>
        <authorList>
            <person name="Berendsen E.M."/>
            <person name="Wells-Bennik M.H."/>
            <person name="Krawcyk A.O."/>
            <person name="De Jong A."/>
            <person name="Holsappel S."/>
            <person name="Eijlander R.T."/>
            <person name="Kuipers O.P."/>
        </authorList>
    </citation>
    <scope>NUCLEOTIDE SEQUENCE [LARGE SCALE GENOMIC DNA]</scope>
    <source>
        <strain evidence="2 3">B4135</strain>
    </source>
</reference>
<dbReference type="InterPro" id="IPR027417">
    <property type="entry name" value="P-loop_NTPase"/>
</dbReference>
<dbReference type="Proteomes" id="UP000075683">
    <property type="component" value="Unassembled WGS sequence"/>
</dbReference>
<protein>
    <recommendedName>
        <fullName evidence="1">Helicase/UvrB N-terminal domain-containing protein</fullName>
    </recommendedName>
</protein>
<dbReference type="Pfam" id="PF04851">
    <property type="entry name" value="ResIII"/>
    <property type="match status" value="1"/>
</dbReference>
<dbReference type="RefSeq" id="WP_061568176.1">
    <property type="nucleotide sequence ID" value="NZ_LQYT01000014.1"/>
</dbReference>
<feature type="domain" description="Helicase/UvrB N-terminal" evidence="1">
    <location>
        <begin position="1"/>
        <end position="268"/>
    </location>
</feature>
<dbReference type="InterPro" id="IPR006935">
    <property type="entry name" value="Helicase/UvrB_N"/>
</dbReference>
<dbReference type="PANTHER" id="PTHR47396:SF1">
    <property type="entry name" value="ATP-DEPENDENT HELICASE IRC3-RELATED"/>
    <property type="match status" value="1"/>
</dbReference>
<dbReference type="STRING" id="301148.B4135_1507"/>
<dbReference type="AlphaFoldDB" id="A0A150MBU5"/>
<comment type="caution">
    <text evidence="2">The sequence shown here is derived from an EMBL/GenBank/DDBJ whole genome shotgun (WGS) entry which is preliminary data.</text>
</comment>
<name>A0A150MBU5_9BACI</name>
<dbReference type="InterPro" id="IPR050742">
    <property type="entry name" value="Helicase_Restrict-Modif_Enz"/>
</dbReference>
<evidence type="ECO:0000313" key="3">
    <source>
        <dbReference type="Proteomes" id="UP000075683"/>
    </source>
</evidence>
<dbReference type="REBASE" id="149602">
    <property type="entry name" value="Cde4135ORF1508P"/>
</dbReference>
<dbReference type="OrthoDB" id="9804145at2"/>
<dbReference type="GO" id="GO:0005829">
    <property type="term" value="C:cytosol"/>
    <property type="evidence" value="ECO:0007669"/>
    <property type="project" value="TreeGrafter"/>
</dbReference>
<sequence>MELKDYQKKVLKQVKLYLESLSREKAKYDRFKAIDPEYDSDFTKKAWVSVTDRPYISKQNGIGEYLPNFCLKVPTGGGKTLLTTYTIDLIQTHYLKKQTGFVLWIVPSNQIYRQTLKNLRNREHPYRQQLDLSSGGRTLILERWDRFSPQDIEENLCVMVLMLPAANRQNKETLKMFQDASGFEEFFPPEDRPADHERLLKEIPNLDVYHGENGLFGIQIKTSLGNTLRKIKPIIIIDEGHKAYSETAQETIRGFNPCIVVELSATPTDKSNVLVSVSGQDLNREKMIKLDLHVINKASTDWKHTLLSTVDMRNHLEKLATEYESKTGKYIRPIALIQVERTGKNQRGQGYIHAEDVREFLIKECGISSEEIAVKSSDKDDIEGIDLMANDCEIRYIITKQALQEGWDCPFAYVLAVLTNSSSLTAMTQLVGRILRQPYAKKTGIRELDESYVFCFRQSSQRVLEAIRTGLLNEGMGDLTGHVVESQEKPKSNKVTVHYRDKFKRFEGQIYLPRFVIQEEGKWRELSYEMDLVSRIDWSEVDLSPIKGLNLSQALRKDEWTDINLSDEEKELIKRTGYKETTVGLEIDYVFITRQLLSIVPNPWVAYEMAESVIEALRERYTDQMIASNLVFIVEELEKQVQNEKDRLAEKVFRKLIEDGILFFFIEKTTAYKLPRRIHVSETKRRLNRDNGEPIQLSLFDYFPEEDFDEMEKKVAIYLDKQEKLLWWYRNLVKNDYYYVQGWKKNKIYPDFILAKKSEEDENDYSKVYVVETKGIHLRENEDTKYKEDVFALCNELGRKMSWNELGLEIGEKPIEFQIIYGDEWEKRFNEIFHARNIEK</sequence>
<dbReference type="EMBL" id="LQYT01000014">
    <property type="protein sequence ID" value="KYD22024.1"/>
    <property type="molecule type" value="Genomic_DNA"/>
</dbReference>
<dbReference type="GO" id="GO:0003677">
    <property type="term" value="F:DNA binding"/>
    <property type="evidence" value="ECO:0007669"/>
    <property type="project" value="InterPro"/>
</dbReference>
<dbReference type="SUPFAM" id="SSF52540">
    <property type="entry name" value="P-loop containing nucleoside triphosphate hydrolases"/>
    <property type="match status" value="1"/>
</dbReference>
<gene>
    <name evidence="2" type="ORF">B4135_1507</name>
</gene>
<organism evidence="2 3">
    <name type="scientific">Caldibacillus debilis</name>
    <dbReference type="NCBI Taxonomy" id="301148"/>
    <lineage>
        <taxon>Bacteria</taxon>
        <taxon>Bacillati</taxon>
        <taxon>Bacillota</taxon>
        <taxon>Bacilli</taxon>
        <taxon>Bacillales</taxon>
        <taxon>Bacillaceae</taxon>
        <taxon>Caldibacillus</taxon>
    </lineage>
</organism>
<evidence type="ECO:0000259" key="1">
    <source>
        <dbReference type="Pfam" id="PF04851"/>
    </source>
</evidence>
<dbReference type="Gene3D" id="3.40.50.300">
    <property type="entry name" value="P-loop containing nucleotide triphosphate hydrolases"/>
    <property type="match status" value="2"/>
</dbReference>
<dbReference type="PATRIC" id="fig|301148.3.peg.973"/>
<dbReference type="PANTHER" id="PTHR47396">
    <property type="entry name" value="TYPE I RESTRICTION ENZYME ECOKI R PROTEIN"/>
    <property type="match status" value="1"/>
</dbReference>
<dbReference type="GO" id="GO:0016787">
    <property type="term" value="F:hydrolase activity"/>
    <property type="evidence" value="ECO:0007669"/>
    <property type="project" value="InterPro"/>
</dbReference>
<dbReference type="GO" id="GO:0005524">
    <property type="term" value="F:ATP binding"/>
    <property type="evidence" value="ECO:0007669"/>
    <property type="project" value="InterPro"/>
</dbReference>
<accession>A0A150MBU5</accession>